<name>A0A1G7B783_9BRAD</name>
<gene>
    <name evidence="2" type="ORF">SAMN05216337_102240</name>
</gene>
<dbReference type="AlphaFoldDB" id="A0A1G7B783"/>
<dbReference type="Pfam" id="PF12680">
    <property type="entry name" value="SnoaL_2"/>
    <property type="match status" value="1"/>
</dbReference>
<sequence length="156" mass="17875">MGEDLNRQRVLNFLDVYYAGGIEGALDRCSDDVAFLANAPIDILPHMGQHRGKAALRQMWTTIHERYSDMRYEAPIVVTQGDRVAAQLRVFFRKRNNARVVQFDVAVFYTLRDGKITEIREIIDTFDLVQQVLERDVAAALTGHDDIVPANSQRRR</sequence>
<accession>A0A1G7B783</accession>
<dbReference type="InterPro" id="IPR037401">
    <property type="entry name" value="SnoaL-like"/>
</dbReference>
<evidence type="ECO:0000313" key="2">
    <source>
        <dbReference type="EMBL" id="SDE22974.1"/>
    </source>
</evidence>
<proteinExistence type="predicted"/>
<dbReference type="InterPro" id="IPR032710">
    <property type="entry name" value="NTF2-like_dom_sf"/>
</dbReference>
<evidence type="ECO:0000313" key="3">
    <source>
        <dbReference type="Proteomes" id="UP000199245"/>
    </source>
</evidence>
<feature type="domain" description="SnoaL-like" evidence="1">
    <location>
        <begin position="11"/>
        <end position="119"/>
    </location>
</feature>
<dbReference type="PANTHER" id="PTHR41252:SF1">
    <property type="entry name" value="BLR2505 PROTEIN"/>
    <property type="match status" value="1"/>
</dbReference>
<organism evidence="2 3">
    <name type="scientific">Bradyrhizobium brasilense</name>
    <dbReference type="NCBI Taxonomy" id="1419277"/>
    <lineage>
        <taxon>Bacteria</taxon>
        <taxon>Pseudomonadati</taxon>
        <taxon>Pseudomonadota</taxon>
        <taxon>Alphaproteobacteria</taxon>
        <taxon>Hyphomicrobiales</taxon>
        <taxon>Nitrobacteraceae</taxon>
        <taxon>Bradyrhizobium</taxon>
    </lineage>
</organism>
<dbReference type="Gene3D" id="3.10.450.50">
    <property type="match status" value="1"/>
</dbReference>
<dbReference type="EMBL" id="FMZW01000022">
    <property type="protein sequence ID" value="SDE22974.1"/>
    <property type="molecule type" value="Genomic_DNA"/>
</dbReference>
<protein>
    <recommendedName>
        <fullName evidence="1">SnoaL-like domain-containing protein</fullName>
    </recommendedName>
</protein>
<dbReference type="SUPFAM" id="SSF54427">
    <property type="entry name" value="NTF2-like"/>
    <property type="match status" value="1"/>
</dbReference>
<dbReference type="RefSeq" id="WP_092085098.1">
    <property type="nucleotide sequence ID" value="NZ_FMZW01000022.1"/>
</dbReference>
<evidence type="ECO:0000259" key="1">
    <source>
        <dbReference type="Pfam" id="PF12680"/>
    </source>
</evidence>
<dbReference type="PANTHER" id="PTHR41252">
    <property type="entry name" value="BLR2505 PROTEIN"/>
    <property type="match status" value="1"/>
</dbReference>
<reference evidence="2 3" key="1">
    <citation type="submission" date="2016-10" db="EMBL/GenBank/DDBJ databases">
        <authorList>
            <person name="de Groot N.N."/>
        </authorList>
    </citation>
    <scope>NUCLEOTIDE SEQUENCE [LARGE SCALE GENOMIC DNA]</scope>
    <source>
        <strain evidence="2 3">R5</strain>
    </source>
</reference>
<dbReference type="Proteomes" id="UP000199245">
    <property type="component" value="Unassembled WGS sequence"/>
</dbReference>